<name>A0A099KEF0_COLPS</name>
<dbReference type="Pfam" id="PF00278">
    <property type="entry name" value="Orn_DAP_Arg_deC"/>
    <property type="match status" value="1"/>
</dbReference>
<dbReference type="InterPro" id="IPR000183">
    <property type="entry name" value="Orn/DAP/Arg_de-COase"/>
</dbReference>
<dbReference type="InterPro" id="IPR022657">
    <property type="entry name" value="De-COase2_CS"/>
</dbReference>
<feature type="active site" description="Proton donor" evidence="4">
    <location>
        <position position="380"/>
    </location>
</feature>
<dbReference type="PROSITE" id="PS00879">
    <property type="entry name" value="ODR_DC_2_2"/>
    <property type="match status" value="1"/>
</dbReference>
<feature type="domain" description="Orn/DAP/Arg decarboxylase 2 C-terminal" evidence="6">
    <location>
        <begin position="310"/>
        <end position="407"/>
    </location>
</feature>
<accession>A0A099KEF0</accession>
<dbReference type="GO" id="GO:0009089">
    <property type="term" value="P:lysine biosynthetic process via diaminopimelate"/>
    <property type="evidence" value="ECO:0007669"/>
    <property type="project" value="InterPro"/>
</dbReference>
<dbReference type="InterPro" id="IPR002986">
    <property type="entry name" value="DAP_deCOOHase_LysA"/>
</dbReference>
<dbReference type="SUPFAM" id="SSF51419">
    <property type="entry name" value="PLP-binding barrel"/>
    <property type="match status" value="1"/>
</dbReference>
<evidence type="ECO:0000256" key="3">
    <source>
        <dbReference type="ARBA" id="ARBA00023239"/>
    </source>
</evidence>
<dbReference type="Gene3D" id="3.20.20.10">
    <property type="entry name" value="Alanine racemase"/>
    <property type="match status" value="1"/>
</dbReference>
<comment type="caution">
    <text evidence="8">The sequence shown here is derived from an EMBL/GenBank/DDBJ whole genome shotgun (WGS) entry which is preliminary data.</text>
</comment>
<dbReference type="PRINTS" id="PR01179">
    <property type="entry name" value="ODADCRBXLASE"/>
</dbReference>
<dbReference type="Gene3D" id="2.40.37.10">
    <property type="entry name" value="Lyase, Ornithine Decarboxylase, Chain A, domain 1"/>
    <property type="match status" value="1"/>
</dbReference>
<proteinExistence type="inferred from homology"/>
<dbReference type="Pfam" id="PF02784">
    <property type="entry name" value="Orn_Arg_deC_N"/>
    <property type="match status" value="1"/>
</dbReference>
<organism evidence="8 9">
    <name type="scientific">Colwellia psychrerythraea</name>
    <name type="common">Vibrio psychroerythus</name>
    <dbReference type="NCBI Taxonomy" id="28229"/>
    <lineage>
        <taxon>Bacteria</taxon>
        <taxon>Pseudomonadati</taxon>
        <taxon>Pseudomonadota</taxon>
        <taxon>Gammaproteobacteria</taxon>
        <taxon>Alteromonadales</taxon>
        <taxon>Colwelliaceae</taxon>
        <taxon>Colwellia</taxon>
    </lineage>
</organism>
<dbReference type="PATRIC" id="fig|28229.4.peg.3286"/>
<evidence type="ECO:0000259" key="7">
    <source>
        <dbReference type="Pfam" id="PF02784"/>
    </source>
</evidence>
<dbReference type="InterPro" id="IPR009006">
    <property type="entry name" value="Ala_racemase/Decarboxylase_C"/>
</dbReference>
<sequence length="453" mass="49662">MLHYRNGIDKESPVTATVACFLNLKDAHMNRKQKIINTAINSQIIDHNLTAIGVMDLDGLRKTVNDAYAAFPENFFHTFAVKANALVKVLEPLREYGMGAEVASPGELLIAQTAGFSAENIIFDSPAKTIQDLRACIKNGIALNIDNLQELERIDALMLEFPDSKSVIGFRVNPQIGGGKIGSTSTATATSKFGYALLDGSNRDELISIYKTRPWLRSIHTHSGSQGCELSLMANGIKIITELAEEINALTATQQITRIDIGGGLPVNFTSEIVKPSFQDYADILRAEVPLLFTEKYQVKTEFGRAIVAKNGVIITRVEYTKNSGGRHIATTHAGAQIITRTAFLPKSWPIRVTGYTSNGEERTDKTSDVVMTDVAGPCCFAGDLICVNQALPKLESNDYVMVHDTGGYYFSNHFDYNSLPRVAIYTVSGNDDDLTIKCIRHGESLDDVLNKM</sequence>
<feature type="modified residue" description="N6-(pyridoxal phosphate)lysine" evidence="4">
    <location>
        <position position="82"/>
    </location>
</feature>
<comment type="similarity">
    <text evidence="5">Belongs to the Orn/Lys/Arg decarboxylase class-II family.</text>
</comment>
<feature type="domain" description="Orn/DAP/Arg decarboxylase 2 N-terminal" evidence="7">
    <location>
        <begin position="60"/>
        <end position="309"/>
    </location>
</feature>
<reference evidence="8 9" key="1">
    <citation type="submission" date="2014-08" db="EMBL/GenBank/DDBJ databases">
        <title>Genomic and Phenotypic Diversity of Colwellia psychrerythraea strains from Disparate Marine Basins.</title>
        <authorList>
            <person name="Techtmann S.M."/>
            <person name="Stelling S.C."/>
            <person name="Utturkar S.M."/>
            <person name="Alshibli N."/>
            <person name="Harris A."/>
            <person name="Brown S.D."/>
            <person name="Hazen T.C."/>
        </authorList>
    </citation>
    <scope>NUCLEOTIDE SEQUENCE [LARGE SCALE GENOMIC DNA]</scope>
    <source>
        <strain evidence="8 9">ND2E</strain>
    </source>
</reference>
<dbReference type="SUPFAM" id="SSF50621">
    <property type="entry name" value="Alanine racemase C-terminal domain-like"/>
    <property type="match status" value="1"/>
</dbReference>
<dbReference type="EMBL" id="JQED01000045">
    <property type="protein sequence ID" value="KGJ88650.1"/>
    <property type="molecule type" value="Genomic_DNA"/>
</dbReference>
<dbReference type="InterPro" id="IPR029066">
    <property type="entry name" value="PLP-binding_barrel"/>
</dbReference>
<dbReference type="EC" id="4.1.1.20" evidence="8"/>
<evidence type="ECO:0000313" key="9">
    <source>
        <dbReference type="Proteomes" id="UP000029843"/>
    </source>
</evidence>
<gene>
    <name evidence="8" type="ORF">ND2E_3948</name>
</gene>
<dbReference type="CDD" id="cd06836">
    <property type="entry name" value="PLPDE_III_ODC_DapDC_like_1"/>
    <property type="match status" value="1"/>
</dbReference>
<evidence type="ECO:0000259" key="6">
    <source>
        <dbReference type="Pfam" id="PF00278"/>
    </source>
</evidence>
<dbReference type="PROSITE" id="PS00878">
    <property type="entry name" value="ODR_DC_2_1"/>
    <property type="match status" value="1"/>
</dbReference>
<evidence type="ECO:0000313" key="8">
    <source>
        <dbReference type="EMBL" id="KGJ88650.1"/>
    </source>
</evidence>
<dbReference type="PANTHER" id="PTHR43727:SF3">
    <property type="entry name" value="GROUP IV DECARBOXYLASE"/>
    <property type="match status" value="1"/>
</dbReference>
<evidence type="ECO:0000256" key="5">
    <source>
        <dbReference type="RuleBase" id="RU003737"/>
    </source>
</evidence>
<keyword evidence="3 8" id="KW-0456">Lyase</keyword>
<dbReference type="InterPro" id="IPR022643">
    <property type="entry name" value="De-COase2_C"/>
</dbReference>
<evidence type="ECO:0000256" key="4">
    <source>
        <dbReference type="PIRSR" id="PIRSR600183-50"/>
    </source>
</evidence>
<protein>
    <submittedName>
        <fullName evidence="8">Diaminopimelate decarboxylase</fullName>
        <ecNumber evidence="8">4.1.1.20</ecNumber>
    </submittedName>
</protein>
<dbReference type="Proteomes" id="UP000029843">
    <property type="component" value="Unassembled WGS sequence"/>
</dbReference>
<comment type="cofactor">
    <cofactor evidence="1 4">
        <name>pyridoxal 5'-phosphate</name>
        <dbReference type="ChEBI" id="CHEBI:597326"/>
    </cofactor>
</comment>
<dbReference type="GO" id="GO:0008836">
    <property type="term" value="F:diaminopimelate decarboxylase activity"/>
    <property type="evidence" value="ECO:0007669"/>
    <property type="project" value="UniProtKB-EC"/>
</dbReference>
<keyword evidence="2 4" id="KW-0663">Pyridoxal phosphate</keyword>
<dbReference type="AlphaFoldDB" id="A0A099KEF0"/>
<evidence type="ECO:0000256" key="1">
    <source>
        <dbReference type="ARBA" id="ARBA00001933"/>
    </source>
</evidence>
<dbReference type="PRINTS" id="PR01181">
    <property type="entry name" value="DAPDCRBXLASE"/>
</dbReference>
<dbReference type="PANTHER" id="PTHR43727">
    <property type="entry name" value="DIAMINOPIMELATE DECARBOXYLASE"/>
    <property type="match status" value="1"/>
</dbReference>
<dbReference type="InterPro" id="IPR022644">
    <property type="entry name" value="De-COase2_N"/>
</dbReference>
<dbReference type="InterPro" id="IPR022653">
    <property type="entry name" value="De-COase2_pyr-phos_BS"/>
</dbReference>
<evidence type="ECO:0000256" key="2">
    <source>
        <dbReference type="ARBA" id="ARBA00022898"/>
    </source>
</evidence>